<gene>
    <name evidence="1" type="ORF">E3N88_35056</name>
</gene>
<sequence>MASRSYGWKLLKAKFTHETFAQGKLGTTSAPSLKGGENVDGKLLKQSQPWRKSKMGGGIWASLKLVKEWYSSSLYLK</sequence>
<keyword evidence="2" id="KW-1185">Reference proteome</keyword>
<dbReference type="Proteomes" id="UP000326396">
    <property type="component" value="Linkage Group LG7"/>
</dbReference>
<dbReference type="EMBL" id="SZYD01000017">
    <property type="protein sequence ID" value="KAD3067176.1"/>
    <property type="molecule type" value="Genomic_DNA"/>
</dbReference>
<accession>A0A5N6M0U4</accession>
<comment type="caution">
    <text evidence="1">The sequence shown here is derived from an EMBL/GenBank/DDBJ whole genome shotgun (WGS) entry which is preliminary data.</text>
</comment>
<evidence type="ECO:0000313" key="1">
    <source>
        <dbReference type="EMBL" id="KAD3067176.1"/>
    </source>
</evidence>
<organism evidence="1 2">
    <name type="scientific">Mikania micrantha</name>
    <name type="common">bitter vine</name>
    <dbReference type="NCBI Taxonomy" id="192012"/>
    <lineage>
        <taxon>Eukaryota</taxon>
        <taxon>Viridiplantae</taxon>
        <taxon>Streptophyta</taxon>
        <taxon>Embryophyta</taxon>
        <taxon>Tracheophyta</taxon>
        <taxon>Spermatophyta</taxon>
        <taxon>Magnoliopsida</taxon>
        <taxon>eudicotyledons</taxon>
        <taxon>Gunneridae</taxon>
        <taxon>Pentapetalae</taxon>
        <taxon>asterids</taxon>
        <taxon>campanulids</taxon>
        <taxon>Asterales</taxon>
        <taxon>Asteraceae</taxon>
        <taxon>Asteroideae</taxon>
        <taxon>Heliantheae alliance</taxon>
        <taxon>Eupatorieae</taxon>
        <taxon>Mikania</taxon>
    </lineage>
</organism>
<reference evidence="1 2" key="1">
    <citation type="submission" date="2019-05" db="EMBL/GenBank/DDBJ databases">
        <title>Mikania micrantha, genome provides insights into the molecular mechanism of rapid growth.</title>
        <authorList>
            <person name="Liu B."/>
        </authorList>
    </citation>
    <scope>NUCLEOTIDE SEQUENCE [LARGE SCALE GENOMIC DNA]</scope>
    <source>
        <strain evidence="1">NLD-2019</strain>
        <tissue evidence="1">Leaf</tissue>
    </source>
</reference>
<protein>
    <submittedName>
        <fullName evidence="1">Uncharacterized protein</fullName>
    </submittedName>
</protein>
<proteinExistence type="predicted"/>
<evidence type="ECO:0000313" key="2">
    <source>
        <dbReference type="Proteomes" id="UP000326396"/>
    </source>
</evidence>
<name>A0A5N6M0U4_9ASTR</name>
<dbReference type="AlphaFoldDB" id="A0A5N6M0U4"/>